<feature type="region of interest" description="Disordered" evidence="1">
    <location>
        <begin position="170"/>
        <end position="201"/>
    </location>
</feature>
<evidence type="ECO:0008006" key="3">
    <source>
        <dbReference type="Google" id="ProtNLM"/>
    </source>
</evidence>
<feature type="compositionally biased region" description="Low complexity" evidence="1">
    <location>
        <begin position="171"/>
        <end position="185"/>
    </location>
</feature>
<dbReference type="SUPFAM" id="SSF55608">
    <property type="entry name" value="Homing endonucleases"/>
    <property type="match status" value="1"/>
</dbReference>
<dbReference type="InterPro" id="IPR027434">
    <property type="entry name" value="Homing_endonucl"/>
</dbReference>
<evidence type="ECO:0000313" key="2">
    <source>
        <dbReference type="EMBL" id="QJA76931.1"/>
    </source>
</evidence>
<dbReference type="EMBL" id="MT142253">
    <property type="protein sequence ID" value="QJA76931.1"/>
    <property type="molecule type" value="Genomic_DNA"/>
</dbReference>
<organism evidence="2">
    <name type="scientific">viral metagenome</name>
    <dbReference type="NCBI Taxonomy" id="1070528"/>
    <lineage>
        <taxon>unclassified sequences</taxon>
        <taxon>metagenomes</taxon>
        <taxon>organismal metagenomes</taxon>
    </lineage>
</organism>
<dbReference type="Gene3D" id="3.10.28.10">
    <property type="entry name" value="Homing endonucleases"/>
    <property type="match status" value="1"/>
</dbReference>
<dbReference type="AlphaFoldDB" id="A0A6M3K5F2"/>
<accession>A0A6M3K5F2</accession>
<name>A0A6M3K5F2_9ZZZZ</name>
<sequence>MKETEKAYLAGLMDGEGSICILNWIPKETGRPRIMPMVKIGMHSKEAVDFFAQATGKNVYHQPGAKGTWSTQLTHKDAVDFLEEIMPYLITKKMQAGFFTFFYKIAFAVNYRGGISGLPLEIVKLRSLGAEIMHLLNKRDAMTFHGKADEFSGQLSPLMQDLKDMLTLSQASEGEGSEEGATTTEVSPNNNPLHESPPLTH</sequence>
<gene>
    <name evidence="2" type="ORF">MM415A01399_0009</name>
</gene>
<proteinExistence type="predicted"/>
<evidence type="ECO:0000256" key="1">
    <source>
        <dbReference type="SAM" id="MobiDB-lite"/>
    </source>
</evidence>
<protein>
    <recommendedName>
        <fullName evidence="3">Homing endonuclease</fullName>
    </recommendedName>
</protein>
<reference evidence="2" key="1">
    <citation type="submission" date="2020-03" db="EMBL/GenBank/DDBJ databases">
        <title>The deep terrestrial virosphere.</title>
        <authorList>
            <person name="Holmfeldt K."/>
            <person name="Nilsson E."/>
            <person name="Simone D."/>
            <person name="Lopez-Fernandez M."/>
            <person name="Wu X."/>
            <person name="de Brujin I."/>
            <person name="Lundin D."/>
            <person name="Andersson A."/>
            <person name="Bertilsson S."/>
            <person name="Dopson M."/>
        </authorList>
    </citation>
    <scope>NUCLEOTIDE SEQUENCE</scope>
    <source>
        <strain evidence="2">MM415A01399</strain>
    </source>
</reference>